<dbReference type="InterPro" id="IPR036249">
    <property type="entry name" value="Thioredoxin-like_sf"/>
</dbReference>
<accession>A0A3B0N033</accession>
<feature type="chain" id="PRO_5036076050" evidence="1">
    <location>
        <begin position="19"/>
        <end position="216"/>
    </location>
</feature>
<evidence type="ECO:0000313" key="2">
    <source>
        <dbReference type="EMBL" id="SVP94197.1"/>
    </source>
</evidence>
<dbReference type="AlphaFoldDB" id="A0A3B0N033"/>
<feature type="signal peptide" evidence="1">
    <location>
        <begin position="1"/>
        <end position="18"/>
    </location>
</feature>
<dbReference type="EMBL" id="UIVT01000004">
    <property type="protein sequence ID" value="SVP94197.1"/>
    <property type="molecule type" value="Genomic_DNA"/>
</dbReference>
<proteinExistence type="predicted"/>
<organism evidence="3">
    <name type="scientific">Theileria annulata</name>
    <dbReference type="NCBI Taxonomy" id="5874"/>
    <lineage>
        <taxon>Eukaryota</taxon>
        <taxon>Sar</taxon>
        <taxon>Alveolata</taxon>
        <taxon>Apicomplexa</taxon>
        <taxon>Aconoidasida</taxon>
        <taxon>Piroplasmida</taxon>
        <taxon>Theileriidae</taxon>
        <taxon>Theileria</taxon>
    </lineage>
</organism>
<keyword evidence="1" id="KW-0732">Signal</keyword>
<dbReference type="SUPFAM" id="SSF52833">
    <property type="entry name" value="Thioredoxin-like"/>
    <property type="match status" value="1"/>
</dbReference>
<evidence type="ECO:0000256" key="1">
    <source>
        <dbReference type="SAM" id="SignalP"/>
    </source>
</evidence>
<protein>
    <submittedName>
        <fullName evidence="3">Thioredoxin, putative</fullName>
    </submittedName>
</protein>
<dbReference type="VEuPathDB" id="PiroplasmaDB:TA07470"/>
<dbReference type="EMBL" id="UIVS01000004">
    <property type="protein sequence ID" value="SVP94912.1"/>
    <property type="molecule type" value="Genomic_DNA"/>
</dbReference>
<reference evidence="3" key="1">
    <citation type="submission" date="2018-07" db="EMBL/GenBank/DDBJ databases">
        <authorList>
            <person name="Quirk P.G."/>
            <person name="Krulwich T.A."/>
        </authorList>
    </citation>
    <scope>NUCLEOTIDE SEQUENCE</scope>
    <source>
        <strain evidence="3">Anand</strain>
    </source>
</reference>
<evidence type="ECO:0000313" key="3">
    <source>
        <dbReference type="EMBL" id="SVP94912.1"/>
    </source>
</evidence>
<sequence length="216" mass="25502">MLKLVFLPIISTFLNVYCHNVLTCSQPLRPGLSQSILYSRRIVGEISPGELDRVLNTVPPLDHVILFYINLNQDCRNFFPLYSQLYHDLLSEGWKVKFVKFNCQGVDRRLKMCRDYNINVVPTIAYVSSYPLQRWNIPPKSYLRRLLRLLFHDNHSDILLQNATKYKGDIFAYDQLRDWVLLMYNISSLNRKIGTPESLVNFLKETWNSFITFFKK</sequence>
<dbReference type="Gene3D" id="3.40.30.10">
    <property type="entry name" value="Glutaredoxin"/>
    <property type="match status" value="1"/>
</dbReference>
<gene>
    <name evidence="2" type="ORF">TAT_000319900</name>
    <name evidence="3" type="ORF">TAV_000319800</name>
</gene>
<name>A0A3B0N033_THEAN</name>